<proteinExistence type="predicted"/>
<dbReference type="GeneID" id="61358498"/>
<dbReference type="RefSeq" id="WP_010381594.1">
    <property type="nucleotide sequence ID" value="NZ_AHCD03000035.1"/>
</dbReference>
<accession>A0A8T0C8K0</accession>
<evidence type="ECO:0000313" key="2">
    <source>
        <dbReference type="Proteomes" id="UP000016480"/>
    </source>
</evidence>
<dbReference type="EMBL" id="AHCD03000035">
    <property type="protein sequence ID" value="KAF7786295.1"/>
    <property type="molecule type" value="Genomic_DNA"/>
</dbReference>
<sequence>MIHVIETWTLKEEFVDQALELMQQLDDQLGELAHDHSGWLDHAHFYQNSIQPTQIIMSYDWKSLESHENMTELESDIVSIFEEKYCAKPREMNRFHELDVDTDH</sequence>
<reference evidence="1 2" key="1">
    <citation type="journal article" date="2012" name="J. Bacteriol.">
        <title>Genome sequence of the cycloprodigiosin-producing bacterial strain Pseudoalteromonas rubra ATCC 29570(T).</title>
        <authorList>
            <person name="Xie B.B."/>
            <person name="Shu Y.L."/>
            <person name="Qin Q.L."/>
            <person name="Rong J.C."/>
            <person name="Zhang X.Y."/>
            <person name="Chen X.L."/>
            <person name="Zhou B.C."/>
            <person name="Zhang Y.Z."/>
        </authorList>
    </citation>
    <scope>NUCLEOTIDE SEQUENCE [LARGE SCALE GENOMIC DNA]</scope>
    <source>
        <strain evidence="1 2">DSM 6842</strain>
    </source>
</reference>
<name>A0A8T0C8K0_9GAMM</name>
<dbReference type="AlphaFoldDB" id="A0A8T0C8K0"/>
<evidence type="ECO:0000313" key="1">
    <source>
        <dbReference type="EMBL" id="KAF7786295.1"/>
    </source>
</evidence>
<dbReference type="InterPro" id="IPR011008">
    <property type="entry name" value="Dimeric_a/b-barrel"/>
</dbReference>
<organism evidence="1 2">
    <name type="scientific">Pseudoalteromonas rubra</name>
    <dbReference type="NCBI Taxonomy" id="43658"/>
    <lineage>
        <taxon>Bacteria</taxon>
        <taxon>Pseudomonadati</taxon>
        <taxon>Pseudomonadota</taxon>
        <taxon>Gammaproteobacteria</taxon>
        <taxon>Alteromonadales</taxon>
        <taxon>Pseudoalteromonadaceae</taxon>
        <taxon>Pseudoalteromonas</taxon>
    </lineage>
</organism>
<comment type="caution">
    <text evidence="1">The sequence shown here is derived from an EMBL/GenBank/DDBJ whole genome shotgun (WGS) entry which is preliminary data.</text>
</comment>
<protein>
    <submittedName>
        <fullName evidence="1">Uncharacterized protein</fullName>
    </submittedName>
</protein>
<gene>
    <name evidence="1" type="ORF">PRUB_a0811</name>
</gene>
<dbReference type="SUPFAM" id="SSF54909">
    <property type="entry name" value="Dimeric alpha+beta barrel"/>
    <property type="match status" value="1"/>
</dbReference>
<dbReference type="Proteomes" id="UP000016480">
    <property type="component" value="Unassembled WGS sequence"/>
</dbReference>